<dbReference type="HOGENOM" id="CLU_099320_0_1_2"/>
<reference evidence="2 3" key="1">
    <citation type="journal article" date="2010" name="PLoS ONE">
        <title>The genome sequence of the rumen methanogen Methanobrevibacter ruminantium reveals new possibilities for controlling ruminant methane emissions.</title>
        <authorList>
            <person name="Leahy S.C."/>
            <person name="Kelly W.J."/>
            <person name="Altermann E."/>
            <person name="Ronimus R.S."/>
            <person name="Yeoman C.J."/>
            <person name="Pacheco D.M."/>
            <person name="Li D."/>
            <person name="Kong Z."/>
            <person name="McTavish S."/>
            <person name="Sang C."/>
            <person name="Lambie S.C."/>
            <person name="Janssen P.H."/>
            <person name="Dey D."/>
            <person name="Attwood G.T."/>
        </authorList>
    </citation>
    <scope>NUCLEOTIDE SEQUENCE [LARGE SCALE GENOMIC DNA]</scope>
    <source>
        <strain evidence="3">ATCC 35063 / DSM 1093 / JCM 13430 / OCM 146 / M1</strain>
    </source>
</reference>
<name>D3E482_METRM</name>
<dbReference type="RefSeq" id="WP_012956292.1">
    <property type="nucleotide sequence ID" value="NC_013790.1"/>
</dbReference>
<dbReference type="eggNOG" id="arCOG01994">
    <property type="taxonomic scope" value="Archaea"/>
</dbReference>
<feature type="transmembrane region" description="Helical" evidence="1">
    <location>
        <begin position="83"/>
        <end position="111"/>
    </location>
</feature>
<gene>
    <name evidence="2" type="ordered locus">mru_1493</name>
</gene>
<keyword evidence="3" id="KW-1185">Reference proteome</keyword>
<dbReference type="Proteomes" id="UP000008680">
    <property type="component" value="Chromosome"/>
</dbReference>
<dbReference type="KEGG" id="mru:mru_1493"/>
<dbReference type="PANTHER" id="PTHR35337:SF1">
    <property type="entry name" value="SLR1478 PROTEIN"/>
    <property type="match status" value="1"/>
</dbReference>
<dbReference type="PANTHER" id="PTHR35337">
    <property type="entry name" value="SLR1478 PROTEIN"/>
    <property type="match status" value="1"/>
</dbReference>
<keyword evidence="1" id="KW-0812">Transmembrane</keyword>
<organism evidence="2 3">
    <name type="scientific">Methanobrevibacter ruminantium (strain ATCC 35063 / DSM 1093 / JCM 13430 / OCM 146 / M1)</name>
    <name type="common">Methanobacterium ruminantium</name>
    <dbReference type="NCBI Taxonomy" id="634498"/>
    <lineage>
        <taxon>Archaea</taxon>
        <taxon>Methanobacteriati</taxon>
        <taxon>Methanobacteriota</taxon>
        <taxon>Methanomada group</taxon>
        <taxon>Methanobacteria</taxon>
        <taxon>Methanobacteriales</taxon>
        <taxon>Methanobacteriaceae</taxon>
        <taxon>Methanobrevibacter</taxon>
    </lineage>
</organism>
<keyword evidence="1" id="KW-1133">Transmembrane helix</keyword>
<sequence length="233" mass="26398">MEDFKYYKNKIKEEIKLAFAHNKYFLIVSALIFIIPMFVGYFYSDQITPYIQPMVDTFEENIRNGTVTLSTKSLFANNVEVAIILYALSALGAILGIVVLANNGLFIGFYGANFELTRYVLLTLPHGIFEISAIIIATTGGFVILSFVLNFLYNVIYPDYSYTDIFDPYFSDAKITVGQRFKSSFKKHGHRIKESFILLCVSVILLIIAAFIEANITIPFAYWICSLFGISLI</sequence>
<feature type="transmembrane region" description="Helical" evidence="1">
    <location>
        <begin position="196"/>
        <end position="224"/>
    </location>
</feature>
<evidence type="ECO:0000313" key="2">
    <source>
        <dbReference type="EMBL" id="ADC47343.1"/>
    </source>
</evidence>
<dbReference type="AlphaFoldDB" id="D3E482"/>
<evidence type="ECO:0000256" key="1">
    <source>
        <dbReference type="SAM" id="Phobius"/>
    </source>
</evidence>
<dbReference type="STRING" id="634498.mru_1493"/>
<feature type="transmembrane region" description="Helical" evidence="1">
    <location>
        <begin position="131"/>
        <end position="153"/>
    </location>
</feature>
<accession>D3E482</accession>
<proteinExistence type="predicted"/>
<dbReference type="GeneID" id="8771146"/>
<dbReference type="PATRIC" id="fig|634498.28.peg.1497"/>
<dbReference type="EMBL" id="CP001719">
    <property type="protein sequence ID" value="ADC47343.1"/>
    <property type="molecule type" value="Genomic_DNA"/>
</dbReference>
<evidence type="ECO:0000313" key="3">
    <source>
        <dbReference type="Proteomes" id="UP000008680"/>
    </source>
</evidence>
<feature type="transmembrane region" description="Helical" evidence="1">
    <location>
        <begin position="24"/>
        <end position="44"/>
    </location>
</feature>
<dbReference type="InterPro" id="IPR002798">
    <property type="entry name" value="SpoIIM-like"/>
</dbReference>
<evidence type="ECO:0008006" key="4">
    <source>
        <dbReference type="Google" id="ProtNLM"/>
    </source>
</evidence>
<protein>
    <recommendedName>
        <fullName evidence="4">Stage II sporulation protein M</fullName>
    </recommendedName>
</protein>
<dbReference type="OrthoDB" id="86288at2157"/>
<dbReference type="Pfam" id="PF01944">
    <property type="entry name" value="SpoIIM"/>
    <property type="match status" value="1"/>
</dbReference>
<keyword evidence="1" id="KW-0472">Membrane</keyword>